<organism evidence="2 3">
    <name type="scientific">Alectura lathami</name>
    <name type="common">Australian brush turkey</name>
    <dbReference type="NCBI Taxonomy" id="81907"/>
    <lineage>
        <taxon>Eukaryota</taxon>
        <taxon>Metazoa</taxon>
        <taxon>Chordata</taxon>
        <taxon>Craniata</taxon>
        <taxon>Vertebrata</taxon>
        <taxon>Euteleostomi</taxon>
        <taxon>Archelosauria</taxon>
        <taxon>Archosauria</taxon>
        <taxon>Dinosauria</taxon>
        <taxon>Saurischia</taxon>
        <taxon>Theropoda</taxon>
        <taxon>Coelurosauria</taxon>
        <taxon>Aves</taxon>
        <taxon>Neognathae</taxon>
        <taxon>Galloanserae</taxon>
        <taxon>Galliformes</taxon>
        <taxon>Megapodiidae</taxon>
        <taxon>Alectura</taxon>
    </lineage>
</organism>
<dbReference type="Proteomes" id="UP000562322">
    <property type="component" value="Unassembled WGS sequence"/>
</dbReference>
<reference evidence="2 3" key="1">
    <citation type="submission" date="2019-09" db="EMBL/GenBank/DDBJ databases">
        <title>Bird 10,000 Genomes (B10K) Project - Family phase.</title>
        <authorList>
            <person name="Zhang G."/>
        </authorList>
    </citation>
    <scope>NUCLEOTIDE SEQUENCE [LARGE SCALE GENOMIC DNA]</scope>
    <source>
        <strain evidence="2">B10K-DU-001-39</strain>
        <tissue evidence="2">Muscle</tissue>
    </source>
</reference>
<protein>
    <submittedName>
        <fullName evidence="2">TM140 protein</fullName>
    </submittedName>
</protein>
<comment type="caution">
    <text evidence="2">The sequence shown here is derived from an EMBL/GenBank/DDBJ whole genome shotgun (WGS) entry which is preliminary data.</text>
</comment>
<feature type="transmembrane region" description="Helical" evidence="1">
    <location>
        <begin position="25"/>
        <end position="49"/>
    </location>
</feature>
<accession>A0A7L0WI72</accession>
<dbReference type="AlphaFoldDB" id="A0A7L0WI72"/>
<dbReference type="PANTHER" id="PTHR16103:SF0">
    <property type="entry name" value="TRANSMEMBRANE PROTEIN 140"/>
    <property type="match status" value="1"/>
</dbReference>
<name>A0A7L0WI72_ALELA</name>
<feature type="non-terminal residue" evidence="2">
    <location>
        <position position="92"/>
    </location>
</feature>
<keyword evidence="3" id="KW-1185">Reference proteome</keyword>
<dbReference type="Pfam" id="PF14985">
    <property type="entry name" value="TM140"/>
    <property type="match status" value="1"/>
</dbReference>
<keyword evidence="1" id="KW-0812">Transmembrane</keyword>
<dbReference type="EMBL" id="VXAV01007869">
    <property type="protein sequence ID" value="NXL91186.1"/>
    <property type="molecule type" value="Genomic_DNA"/>
</dbReference>
<gene>
    <name evidence="2" type="primary">Tmem140</name>
    <name evidence="2" type="ORF">ALELAT_R12558</name>
</gene>
<keyword evidence="1" id="KW-0472">Membrane</keyword>
<proteinExistence type="predicted"/>
<evidence type="ECO:0000256" key="1">
    <source>
        <dbReference type="SAM" id="Phobius"/>
    </source>
</evidence>
<feature type="non-terminal residue" evidence="2">
    <location>
        <position position="1"/>
    </location>
</feature>
<keyword evidence="1" id="KW-1133">Transmembrane helix</keyword>
<evidence type="ECO:0000313" key="3">
    <source>
        <dbReference type="Proteomes" id="UP000562322"/>
    </source>
</evidence>
<dbReference type="OrthoDB" id="9898473at2759"/>
<evidence type="ECO:0000313" key="2">
    <source>
        <dbReference type="EMBL" id="NXL91186.1"/>
    </source>
</evidence>
<sequence length="92" mass="10058">PRAGLTIVSKGHMGPGMALPQQRCIGHLLCALTILETAGALALMLYALLWEAGNLVDLPSKRIGFFNFCLWNETARELQCLQHNHLEAMGIS</sequence>
<dbReference type="InterPro" id="IPR028038">
    <property type="entry name" value="TM140"/>
</dbReference>
<dbReference type="PANTHER" id="PTHR16103">
    <property type="entry name" value="TRANSMEMBRANE PROTEIN 140"/>
    <property type="match status" value="1"/>
</dbReference>